<dbReference type="InterPro" id="IPR045341">
    <property type="entry name" value="DUF6532"/>
</dbReference>
<dbReference type="STRING" id="436010.A0A165WEN8"/>
<feature type="compositionally biased region" description="Acidic residues" evidence="1">
    <location>
        <begin position="579"/>
        <end position="591"/>
    </location>
</feature>
<evidence type="ECO:0000313" key="4">
    <source>
        <dbReference type="Proteomes" id="UP000076532"/>
    </source>
</evidence>
<gene>
    <name evidence="3" type="ORF">FIBSPDRAFT_901913</name>
</gene>
<feature type="region of interest" description="Disordered" evidence="1">
    <location>
        <begin position="567"/>
        <end position="591"/>
    </location>
</feature>
<dbReference type="Pfam" id="PF20149">
    <property type="entry name" value="DUF6532"/>
    <property type="match status" value="1"/>
</dbReference>
<feature type="compositionally biased region" description="Basic and acidic residues" evidence="1">
    <location>
        <begin position="213"/>
        <end position="232"/>
    </location>
</feature>
<organism evidence="3 4">
    <name type="scientific">Athelia psychrophila</name>
    <dbReference type="NCBI Taxonomy" id="1759441"/>
    <lineage>
        <taxon>Eukaryota</taxon>
        <taxon>Fungi</taxon>
        <taxon>Dikarya</taxon>
        <taxon>Basidiomycota</taxon>
        <taxon>Agaricomycotina</taxon>
        <taxon>Agaricomycetes</taxon>
        <taxon>Agaricomycetidae</taxon>
        <taxon>Atheliales</taxon>
        <taxon>Atheliaceae</taxon>
        <taxon>Athelia</taxon>
    </lineage>
</organism>
<proteinExistence type="predicted"/>
<sequence length="591" mass="66141">MSIINKIEGGTENTDEPRFSLPSKYSMFLYSVPVHWLMSEIPLLKCRRGVSLLVADSLPYVGRGLGWACRCHQHLQLELDNQVDHLGLYLLVVIFAGHHSQPWEHQGRQNPEVPVQQIEEHGAEPSCTCHLGTLGAALHGSILQEGMVMREIDETLSCNDELQRYLLPPLNDMNEDASEEDDETPIQRGGKKTRDEPDPSLILSGSNARRHAVPSEKRDSAEKRNAEKETERLKKKPFKSRCALRSTLVHLHVALIRLHVALVHLHVALAHLCITYVCLPLEQAPRTLILLSQAHLTGAHSHLPALYPARKKVFKWKNGVPPANSRPKAGDYDPVGYSVIISSAKEFMARVVTEDLYPELDVQLMWCASIFQEQCNKLGGEYECTDRISGLIRARCSNARSKLLAHVRPLIASMYGFCVSEKTATIKKNKQCHGMLVEDPEGRNRFAQHKIISDALHAAYFANKNDDGVKLSTYFRPITLVTLAAIFTVVEFCLDEWSTGTFEHAMFNEKAGCESYKAHLKDLEKWESGNPTVIANIRMKLFNRTLRSSGASAVLQANCVTDEAMQRAHQELEGRTGETDSELEDGGDEAT</sequence>
<dbReference type="AlphaFoldDB" id="A0A165WEN8"/>
<evidence type="ECO:0000259" key="2">
    <source>
        <dbReference type="Pfam" id="PF20149"/>
    </source>
</evidence>
<feature type="compositionally biased region" description="Basic and acidic residues" evidence="1">
    <location>
        <begin position="567"/>
        <end position="578"/>
    </location>
</feature>
<feature type="domain" description="DUF6532" evidence="2">
    <location>
        <begin position="344"/>
        <end position="526"/>
    </location>
</feature>
<name>A0A165WEN8_9AGAM</name>
<evidence type="ECO:0000256" key="1">
    <source>
        <dbReference type="SAM" id="MobiDB-lite"/>
    </source>
</evidence>
<accession>A0A165WEN8</accession>
<reference evidence="3 4" key="1">
    <citation type="journal article" date="2016" name="Mol. Biol. Evol.">
        <title>Comparative Genomics of Early-Diverging Mushroom-Forming Fungi Provides Insights into the Origins of Lignocellulose Decay Capabilities.</title>
        <authorList>
            <person name="Nagy L.G."/>
            <person name="Riley R."/>
            <person name="Tritt A."/>
            <person name="Adam C."/>
            <person name="Daum C."/>
            <person name="Floudas D."/>
            <person name="Sun H."/>
            <person name="Yadav J.S."/>
            <person name="Pangilinan J."/>
            <person name="Larsson K.H."/>
            <person name="Matsuura K."/>
            <person name="Barry K."/>
            <person name="Labutti K."/>
            <person name="Kuo R."/>
            <person name="Ohm R.A."/>
            <person name="Bhattacharya S.S."/>
            <person name="Shirouzu T."/>
            <person name="Yoshinaga Y."/>
            <person name="Martin F.M."/>
            <person name="Grigoriev I.V."/>
            <person name="Hibbett D.S."/>
        </authorList>
    </citation>
    <scope>NUCLEOTIDE SEQUENCE [LARGE SCALE GENOMIC DNA]</scope>
    <source>
        <strain evidence="3 4">CBS 109695</strain>
    </source>
</reference>
<dbReference type="EMBL" id="KV417745">
    <property type="protein sequence ID" value="KZP07595.1"/>
    <property type="molecule type" value="Genomic_DNA"/>
</dbReference>
<dbReference type="Proteomes" id="UP000076532">
    <property type="component" value="Unassembled WGS sequence"/>
</dbReference>
<feature type="region of interest" description="Disordered" evidence="1">
    <location>
        <begin position="169"/>
        <end position="236"/>
    </location>
</feature>
<evidence type="ECO:0000313" key="3">
    <source>
        <dbReference type="EMBL" id="KZP07595.1"/>
    </source>
</evidence>
<protein>
    <recommendedName>
        <fullName evidence="2">DUF6532 domain-containing protein</fullName>
    </recommendedName>
</protein>
<dbReference type="OrthoDB" id="2751838at2759"/>
<feature type="compositionally biased region" description="Acidic residues" evidence="1">
    <location>
        <begin position="173"/>
        <end position="184"/>
    </location>
</feature>
<keyword evidence="4" id="KW-1185">Reference proteome</keyword>